<dbReference type="RefSeq" id="WP_004908082.1">
    <property type="nucleotide sequence ID" value="NZ_BJJW01000006.1"/>
</dbReference>
<reference evidence="1 2" key="1">
    <citation type="submission" date="2019-04" db="EMBL/GenBank/DDBJ databases">
        <title>A pseudo-fructophilic Leuconostoc citreum strain F192-5 isolated from peel of satsuma mandarin: the first report for isolation and characterization of strain-dependent fructophilic-like characteristics.</title>
        <authorList>
            <person name="Maeno S."/>
            <person name="Tanizawa Y."/>
            <person name="Kajikawa A."/>
            <person name="Kanesaki Y."/>
            <person name="Kubota E."/>
            <person name="Arita M."/>
            <person name="Leon D."/>
            <person name="Endo A."/>
        </authorList>
    </citation>
    <scope>NUCLEOTIDE SEQUENCE [LARGE SCALE GENOMIC DNA]</scope>
    <source>
        <strain evidence="1 2">F192-5</strain>
    </source>
</reference>
<accession>A0A5A5TZ18</accession>
<dbReference type="AlphaFoldDB" id="A0A5A5TZ18"/>
<evidence type="ECO:0000313" key="2">
    <source>
        <dbReference type="Proteomes" id="UP000323274"/>
    </source>
</evidence>
<sequence length="267" mass="29082">MGLSLEQQQLAQKLYEAWVHNKPLHRDTYIGVVNDFKTAYDVQDAVMAKKSEATAGYKVSLTSPETQAMFHTDAPLYGAQVASRFVTSPYTLDLTKYNEPLVEVELQFTAKADLTPEMSLTDLLANTTVAPTLEVPDARFKNWFPKLDKFLVLSDSAVGGAVVSARPRDGKQMTVDDLATVEATLYHNGDKVASGFGSEVLGNPLESLQWLVTKLASQGKLFKAGTRATTGTFLLPPTLRIGEWRATFTGGFSDVVLNVVTEVSANA</sequence>
<dbReference type="GO" id="GO:0008684">
    <property type="term" value="F:2-oxopent-4-enoate hydratase activity"/>
    <property type="evidence" value="ECO:0007669"/>
    <property type="project" value="TreeGrafter"/>
</dbReference>
<dbReference type="Proteomes" id="UP000323274">
    <property type="component" value="Unassembled WGS sequence"/>
</dbReference>
<dbReference type="GO" id="GO:0005737">
    <property type="term" value="C:cytoplasm"/>
    <property type="evidence" value="ECO:0007669"/>
    <property type="project" value="TreeGrafter"/>
</dbReference>
<comment type="caution">
    <text evidence="1">The sequence shown here is derived from an EMBL/GenBank/DDBJ whole genome shotgun (WGS) entry which is preliminary data.</text>
</comment>
<name>A0A5A5TZ18_LEUCI</name>
<dbReference type="OMA" id="IQRAWVA"/>
<organism evidence="1 2">
    <name type="scientific">Leuconostoc citreum</name>
    <dbReference type="NCBI Taxonomy" id="33964"/>
    <lineage>
        <taxon>Bacteria</taxon>
        <taxon>Bacillati</taxon>
        <taxon>Bacillota</taxon>
        <taxon>Bacilli</taxon>
        <taxon>Lactobacillales</taxon>
        <taxon>Lactobacillaceae</taxon>
        <taxon>Leuconostoc</taxon>
    </lineage>
</organism>
<dbReference type="GeneID" id="61102527"/>
<dbReference type="InterPro" id="IPR036663">
    <property type="entry name" value="Fumarylacetoacetase_C_sf"/>
</dbReference>
<dbReference type="EMBL" id="BJJW01000006">
    <property type="protein sequence ID" value="GDZ83917.1"/>
    <property type="molecule type" value="Genomic_DNA"/>
</dbReference>
<proteinExistence type="predicted"/>
<dbReference type="PANTHER" id="PTHR30143">
    <property type="entry name" value="ACID HYDRATASE"/>
    <property type="match status" value="1"/>
</dbReference>
<gene>
    <name evidence="1" type="ORF">LCIT_11590</name>
</gene>
<protein>
    <submittedName>
        <fullName evidence="1">2-keto-4-pentenoate hydratase</fullName>
    </submittedName>
</protein>
<dbReference type="InterPro" id="IPR050772">
    <property type="entry name" value="Hydratase-Decarb/MhpD_sf"/>
</dbReference>
<dbReference type="PANTHER" id="PTHR30143:SF0">
    <property type="entry name" value="2-KETO-4-PENTENOATE HYDRATASE"/>
    <property type="match status" value="1"/>
</dbReference>
<dbReference type="Gene3D" id="3.90.850.10">
    <property type="entry name" value="Fumarylacetoacetase-like, C-terminal domain"/>
    <property type="match status" value="1"/>
</dbReference>
<dbReference type="SUPFAM" id="SSF56529">
    <property type="entry name" value="FAH"/>
    <property type="match status" value="1"/>
</dbReference>
<evidence type="ECO:0000313" key="1">
    <source>
        <dbReference type="EMBL" id="GDZ83917.1"/>
    </source>
</evidence>